<evidence type="ECO:0000256" key="1">
    <source>
        <dbReference type="SAM" id="MobiDB-lite"/>
    </source>
</evidence>
<comment type="caution">
    <text evidence="2">The sequence shown here is derived from an EMBL/GenBank/DDBJ whole genome shotgun (WGS) entry which is preliminary data.</text>
</comment>
<reference evidence="2 3" key="1">
    <citation type="submission" date="2019-01" db="EMBL/GenBank/DDBJ databases">
        <authorList>
            <person name="Chen W.-M."/>
        </authorList>
    </citation>
    <scope>NUCLEOTIDE SEQUENCE [LARGE SCALE GENOMIC DNA]</scope>
    <source>
        <strain evidence="2 3">CCP-6</strain>
    </source>
</reference>
<sequence length="72" mass="7244">MGSVFSAPKPVVVSTPAQTIATPAPTGDEAASAARTDNQARLRRGLQGTIATSERGVLAAAPAVSRKTLLGE</sequence>
<dbReference type="OrthoDB" id="7366688at2"/>
<organism evidence="2 3">
    <name type="scientific">Rhodovarius crocodyli</name>
    <dbReference type="NCBI Taxonomy" id="1979269"/>
    <lineage>
        <taxon>Bacteria</taxon>
        <taxon>Pseudomonadati</taxon>
        <taxon>Pseudomonadota</taxon>
        <taxon>Alphaproteobacteria</taxon>
        <taxon>Acetobacterales</taxon>
        <taxon>Roseomonadaceae</taxon>
        <taxon>Rhodovarius</taxon>
    </lineage>
</organism>
<proteinExistence type="predicted"/>
<dbReference type="EMBL" id="SACL01000008">
    <property type="protein sequence ID" value="RVT92099.1"/>
    <property type="molecule type" value="Genomic_DNA"/>
</dbReference>
<protein>
    <submittedName>
        <fullName evidence="2">Uncharacterized protein</fullName>
    </submittedName>
</protein>
<name>A0A437M325_9PROT</name>
<keyword evidence="3" id="KW-1185">Reference proteome</keyword>
<evidence type="ECO:0000313" key="3">
    <source>
        <dbReference type="Proteomes" id="UP000282957"/>
    </source>
</evidence>
<accession>A0A437M325</accession>
<evidence type="ECO:0000313" key="2">
    <source>
        <dbReference type="EMBL" id="RVT92099.1"/>
    </source>
</evidence>
<gene>
    <name evidence="2" type="ORF">EOD42_20180</name>
</gene>
<feature type="region of interest" description="Disordered" evidence="1">
    <location>
        <begin position="20"/>
        <end position="40"/>
    </location>
</feature>
<dbReference type="Proteomes" id="UP000282957">
    <property type="component" value="Unassembled WGS sequence"/>
</dbReference>
<dbReference type="AlphaFoldDB" id="A0A437M325"/>